<evidence type="ECO:0000313" key="12">
    <source>
        <dbReference type="EMBL" id="SSD58941.1"/>
    </source>
</evidence>
<dbReference type="PANTHER" id="PTHR21139">
    <property type="entry name" value="TRIOSEPHOSPHATE ISOMERASE"/>
    <property type="match status" value="1"/>
</dbReference>
<keyword evidence="13" id="KW-1185">Reference proteome</keyword>
<proteinExistence type="inferred from homology"/>
<dbReference type="PANTHER" id="PTHR21139:SF41">
    <property type="entry name" value="TRIOSEPHOSPHATE ISOMERASE"/>
    <property type="match status" value="1"/>
</dbReference>
<dbReference type="InterPro" id="IPR020861">
    <property type="entry name" value="Triosephosphate_isomerase_AS"/>
</dbReference>
<accession>A0A376B2R7</accession>
<dbReference type="FunFam" id="3.20.20.70:FF:000025">
    <property type="entry name" value="Triosephosphate isomerase"/>
    <property type="match status" value="1"/>
</dbReference>
<sequence>MSSNRTFFVGGNFKLNGSKKLITEIVERLNNADLPSDVEVVIAPPAPYLALAVSLNKSKQVSVAGQNTYVKASGAYTGENSVEFLKDVGAKWVILGHSERRSYFHEDSELIAEKTKFAIDSGVKVILCVGELLEERKAGITLSVVEKQLDPVFAKVPKEKWASDIVVAYEPVWAIGTGLAATPDDAEETQLAIRKYIATKIGEAEAQKVRILYGGSANGKNATSFKDKKDVDGFLVGGASLKPEFIDIIKSRQ</sequence>
<evidence type="ECO:0000256" key="2">
    <source>
        <dbReference type="ARBA" id="ARBA00004680"/>
    </source>
</evidence>
<dbReference type="Proteomes" id="UP000262825">
    <property type="component" value="Unassembled WGS sequence"/>
</dbReference>
<evidence type="ECO:0000256" key="10">
    <source>
        <dbReference type="ARBA" id="ARBA00023235"/>
    </source>
</evidence>
<dbReference type="UniPathway" id="UPA00138"/>
<dbReference type="GO" id="GO:0004807">
    <property type="term" value="F:triose-phosphate isomerase activity"/>
    <property type="evidence" value="ECO:0007669"/>
    <property type="project" value="UniProtKB-EC"/>
</dbReference>
<name>A0A376B2R7_9ASCO</name>
<dbReference type="GO" id="GO:0005829">
    <property type="term" value="C:cytosol"/>
    <property type="evidence" value="ECO:0007669"/>
    <property type="project" value="TreeGrafter"/>
</dbReference>
<evidence type="ECO:0000313" key="13">
    <source>
        <dbReference type="Proteomes" id="UP000262825"/>
    </source>
</evidence>
<dbReference type="Pfam" id="PF00121">
    <property type="entry name" value="TIM"/>
    <property type="match status" value="1"/>
</dbReference>
<keyword evidence="8 11" id="KW-0312">Gluconeogenesis</keyword>
<evidence type="ECO:0000256" key="4">
    <source>
        <dbReference type="ARBA" id="ARBA00007422"/>
    </source>
</evidence>
<dbReference type="InterPro" id="IPR000652">
    <property type="entry name" value="Triosephosphate_isomerase"/>
</dbReference>
<dbReference type="GO" id="GO:0019563">
    <property type="term" value="P:glycerol catabolic process"/>
    <property type="evidence" value="ECO:0007669"/>
    <property type="project" value="TreeGrafter"/>
</dbReference>
<dbReference type="VEuPathDB" id="FungiDB:SCODWIG_00702"/>
<dbReference type="GO" id="GO:0006096">
    <property type="term" value="P:glycolytic process"/>
    <property type="evidence" value="ECO:0007669"/>
    <property type="project" value="UniProtKB-UniPathway"/>
</dbReference>
<comment type="subunit">
    <text evidence="5">Homodimer.</text>
</comment>
<keyword evidence="10 11" id="KW-0413">Isomerase</keyword>
<dbReference type="GO" id="GO:0006094">
    <property type="term" value="P:gluconeogenesis"/>
    <property type="evidence" value="ECO:0007669"/>
    <property type="project" value="UniProtKB-UniPathway"/>
</dbReference>
<comment type="catalytic activity">
    <reaction evidence="1 11">
        <text>D-glyceraldehyde 3-phosphate = dihydroxyacetone phosphate</text>
        <dbReference type="Rhea" id="RHEA:18585"/>
        <dbReference type="ChEBI" id="CHEBI:57642"/>
        <dbReference type="ChEBI" id="CHEBI:59776"/>
        <dbReference type="EC" id="5.3.1.1"/>
    </reaction>
</comment>
<dbReference type="Gene3D" id="3.20.20.70">
    <property type="entry name" value="Aldolase class I"/>
    <property type="match status" value="1"/>
</dbReference>
<protein>
    <recommendedName>
        <fullName evidence="7 11">Triosephosphate isomerase</fullName>
        <ecNumber evidence="6 11">5.3.1.1</ecNumber>
    </recommendedName>
</protein>
<organism evidence="12 13">
    <name type="scientific">Saccharomycodes ludwigii</name>
    <dbReference type="NCBI Taxonomy" id="36035"/>
    <lineage>
        <taxon>Eukaryota</taxon>
        <taxon>Fungi</taxon>
        <taxon>Dikarya</taxon>
        <taxon>Ascomycota</taxon>
        <taxon>Saccharomycotina</taxon>
        <taxon>Saccharomycetes</taxon>
        <taxon>Saccharomycodales</taxon>
        <taxon>Saccharomycodaceae</taxon>
        <taxon>Saccharomycodes</taxon>
    </lineage>
</organism>
<dbReference type="SUPFAM" id="SSF51351">
    <property type="entry name" value="Triosephosphate isomerase (TIM)"/>
    <property type="match status" value="1"/>
</dbReference>
<keyword evidence="9 11" id="KW-0324">Glycolysis</keyword>
<dbReference type="GO" id="GO:0046166">
    <property type="term" value="P:glyceraldehyde-3-phosphate biosynthetic process"/>
    <property type="evidence" value="ECO:0007669"/>
    <property type="project" value="TreeGrafter"/>
</dbReference>
<dbReference type="EC" id="5.3.1.1" evidence="6 11"/>
<comment type="pathway">
    <text evidence="3 11">Carbohydrate biosynthesis; gluconeogenesis.</text>
</comment>
<comment type="similarity">
    <text evidence="4 11">Belongs to the triosephosphate isomerase family.</text>
</comment>
<dbReference type="NCBIfam" id="TIGR00419">
    <property type="entry name" value="tim"/>
    <property type="match status" value="1"/>
</dbReference>
<evidence type="ECO:0000256" key="5">
    <source>
        <dbReference type="ARBA" id="ARBA00011738"/>
    </source>
</evidence>
<reference evidence="13" key="1">
    <citation type="submission" date="2018-06" db="EMBL/GenBank/DDBJ databases">
        <authorList>
            <person name="Guldener U."/>
        </authorList>
    </citation>
    <scope>NUCLEOTIDE SEQUENCE [LARGE SCALE GENOMIC DNA]</scope>
    <source>
        <strain evidence="13">UTAD17</strain>
    </source>
</reference>
<dbReference type="CDD" id="cd00311">
    <property type="entry name" value="TIM"/>
    <property type="match status" value="1"/>
</dbReference>
<dbReference type="PROSITE" id="PS51440">
    <property type="entry name" value="TIM_2"/>
    <property type="match status" value="1"/>
</dbReference>
<evidence type="ECO:0000256" key="3">
    <source>
        <dbReference type="ARBA" id="ARBA00004742"/>
    </source>
</evidence>
<dbReference type="AlphaFoldDB" id="A0A376B2R7"/>
<dbReference type="InterPro" id="IPR022896">
    <property type="entry name" value="TrioseP_Isoase_bac/euk"/>
</dbReference>
<dbReference type="OrthoDB" id="6715177at2759"/>
<evidence type="ECO:0000256" key="8">
    <source>
        <dbReference type="ARBA" id="ARBA00022432"/>
    </source>
</evidence>
<evidence type="ECO:0000256" key="6">
    <source>
        <dbReference type="ARBA" id="ARBA00011940"/>
    </source>
</evidence>
<dbReference type="UniPathway" id="UPA00109">
    <property type="reaction ID" value="UER00189"/>
</dbReference>
<evidence type="ECO:0000256" key="7">
    <source>
        <dbReference type="ARBA" id="ARBA00019397"/>
    </source>
</evidence>
<evidence type="ECO:0000256" key="1">
    <source>
        <dbReference type="ARBA" id="ARBA00000474"/>
    </source>
</evidence>
<dbReference type="InterPro" id="IPR013785">
    <property type="entry name" value="Aldolase_TIM"/>
</dbReference>
<evidence type="ECO:0000256" key="11">
    <source>
        <dbReference type="RuleBase" id="RU363013"/>
    </source>
</evidence>
<dbReference type="PROSITE" id="PS00171">
    <property type="entry name" value="TIM_1"/>
    <property type="match status" value="1"/>
</dbReference>
<evidence type="ECO:0000256" key="9">
    <source>
        <dbReference type="ARBA" id="ARBA00023152"/>
    </source>
</evidence>
<comment type="pathway">
    <text evidence="2 11">Carbohydrate degradation; glycolysis; D-glyceraldehyde 3-phosphate from glycerone phosphate: step 1/1.</text>
</comment>
<gene>
    <name evidence="12" type="ORF">SCODWIG_00702</name>
</gene>
<dbReference type="EMBL" id="UFAJ01000067">
    <property type="protein sequence ID" value="SSD58941.1"/>
    <property type="molecule type" value="Genomic_DNA"/>
</dbReference>
<dbReference type="HAMAP" id="MF_00147_B">
    <property type="entry name" value="TIM_B"/>
    <property type="match status" value="1"/>
</dbReference>
<dbReference type="InterPro" id="IPR035990">
    <property type="entry name" value="TIM_sf"/>
</dbReference>